<dbReference type="SUPFAM" id="SSF143422">
    <property type="entry name" value="Transposase IS200-like"/>
    <property type="match status" value="1"/>
</dbReference>
<dbReference type="InterPro" id="IPR002686">
    <property type="entry name" value="Transposase_17"/>
</dbReference>
<proteinExistence type="predicted"/>
<gene>
    <name evidence="2" type="ORF">KI659_09660</name>
</gene>
<dbReference type="RefSeq" id="WP_213945138.1">
    <property type="nucleotide sequence ID" value="NZ_JAHBGI010000001.1"/>
</dbReference>
<dbReference type="GO" id="GO:0006313">
    <property type="term" value="P:DNA transposition"/>
    <property type="evidence" value="ECO:0007669"/>
    <property type="project" value="InterPro"/>
</dbReference>
<dbReference type="InterPro" id="IPR036515">
    <property type="entry name" value="Transposase_17_sf"/>
</dbReference>
<accession>A0AAP2CKN0</accession>
<dbReference type="AlphaFoldDB" id="A0AAP2CKN0"/>
<dbReference type="SMART" id="SM01321">
    <property type="entry name" value="Y1_Tnp"/>
    <property type="match status" value="1"/>
</dbReference>
<organism evidence="2 3">
    <name type="scientific">Litoribacter ruber</name>
    <dbReference type="NCBI Taxonomy" id="702568"/>
    <lineage>
        <taxon>Bacteria</taxon>
        <taxon>Pseudomonadati</taxon>
        <taxon>Bacteroidota</taxon>
        <taxon>Cytophagia</taxon>
        <taxon>Cytophagales</taxon>
        <taxon>Cyclobacteriaceae</taxon>
        <taxon>Litoribacter</taxon>
    </lineage>
</organism>
<comment type="caution">
    <text evidence="2">The sequence shown here is derived from an EMBL/GenBank/DDBJ whole genome shotgun (WGS) entry which is preliminary data.</text>
</comment>
<name>A0AAP2CKN0_9BACT</name>
<dbReference type="Pfam" id="PF01797">
    <property type="entry name" value="Y1_Tnp"/>
    <property type="match status" value="1"/>
</dbReference>
<sequence length="138" mass="16245">MRNSHTEIWTHLVISAKGYQPLFQKEWIDTIDETLRDFIGSIPDHRGTFCIMPDHIHFLVKLPDDLSLNGLVNQVKSVIKTRLKDTFQQDAENFDWEPHHHAHSVSLNRLSVEKSLIERQLIKHKEMSLEEELKFFGM</sequence>
<keyword evidence="3" id="KW-1185">Reference proteome</keyword>
<evidence type="ECO:0000313" key="3">
    <source>
        <dbReference type="Proteomes" id="UP001319104"/>
    </source>
</evidence>
<dbReference type="GO" id="GO:0004803">
    <property type="term" value="F:transposase activity"/>
    <property type="evidence" value="ECO:0007669"/>
    <property type="project" value="InterPro"/>
</dbReference>
<dbReference type="EMBL" id="JAHCMY010000004">
    <property type="protein sequence ID" value="MBS9524280.1"/>
    <property type="molecule type" value="Genomic_DNA"/>
</dbReference>
<feature type="domain" description="Transposase IS200-like" evidence="1">
    <location>
        <begin position="5"/>
        <end position="120"/>
    </location>
</feature>
<protein>
    <submittedName>
        <fullName evidence="2">Transposase</fullName>
    </submittedName>
</protein>
<reference evidence="2 3" key="1">
    <citation type="submission" date="2021-05" db="EMBL/GenBank/DDBJ databases">
        <authorList>
            <person name="Zhang Z.D."/>
            <person name="Osman G."/>
        </authorList>
    </citation>
    <scope>NUCLEOTIDE SEQUENCE [LARGE SCALE GENOMIC DNA]</scope>
    <source>
        <strain evidence="2 3">KCTC 32217</strain>
    </source>
</reference>
<evidence type="ECO:0000313" key="2">
    <source>
        <dbReference type="EMBL" id="MBS9524280.1"/>
    </source>
</evidence>
<dbReference type="GO" id="GO:0003677">
    <property type="term" value="F:DNA binding"/>
    <property type="evidence" value="ECO:0007669"/>
    <property type="project" value="InterPro"/>
</dbReference>
<evidence type="ECO:0000259" key="1">
    <source>
        <dbReference type="SMART" id="SM01321"/>
    </source>
</evidence>
<dbReference type="Proteomes" id="UP001319104">
    <property type="component" value="Unassembled WGS sequence"/>
</dbReference>
<dbReference type="Gene3D" id="3.30.70.1290">
    <property type="entry name" value="Transposase IS200-like"/>
    <property type="match status" value="1"/>
</dbReference>